<dbReference type="EMBL" id="JACGXN010000023">
    <property type="protein sequence ID" value="MBA8882098.1"/>
    <property type="molecule type" value="Genomic_DNA"/>
</dbReference>
<evidence type="ECO:0000313" key="1">
    <source>
        <dbReference type="EMBL" id="MBA8882098.1"/>
    </source>
</evidence>
<keyword evidence="2" id="KW-1185">Reference proteome</keyword>
<name>A0A839EVB5_9HYPH</name>
<reference evidence="1 2" key="1">
    <citation type="submission" date="2020-07" db="EMBL/GenBank/DDBJ databases">
        <title>Genomic Encyclopedia of Type Strains, Phase IV (KMG-V): Genome sequencing to study the core and pangenomes of soil and plant-associated prokaryotes.</title>
        <authorList>
            <person name="Whitman W."/>
        </authorList>
    </citation>
    <scope>NUCLEOTIDE SEQUENCE [LARGE SCALE GENOMIC DNA]</scope>
    <source>
        <strain evidence="1 2">AN3</strain>
    </source>
</reference>
<gene>
    <name evidence="1" type="ORF">FHW16_005846</name>
</gene>
<organism evidence="1 2">
    <name type="scientific">Phyllobacterium myrsinacearum</name>
    <dbReference type="NCBI Taxonomy" id="28101"/>
    <lineage>
        <taxon>Bacteria</taxon>
        <taxon>Pseudomonadati</taxon>
        <taxon>Pseudomonadota</taxon>
        <taxon>Alphaproteobacteria</taxon>
        <taxon>Hyphomicrobiales</taxon>
        <taxon>Phyllobacteriaceae</taxon>
        <taxon>Phyllobacterium</taxon>
    </lineage>
</organism>
<accession>A0A839EVB5</accession>
<sequence>MIPKPHKSFGDPERPVECEAAIQDHVSNLFNEAFGAGWGKQECLIVDRHKAGQSQNLLDMPKLKFWIWSPATFLTGTA</sequence>
<dbReference type="AlphaFoldDB" id="A0A839EVB5"/>
<comment type="caution">
    <text evidence="1">The sequence shown here is derived from an EMBL/GenBank/DDBJ whole genome shotgun (WGS) entry which is preliminary data.</text>
</comment>
<protein>
    <submittedName>
        <fullName evidence="1">Uncharacterized protein</fullName>
    </submittedName>
</protein>
<evidence type="ECO:0000313" key="2">
    <source>
        <dbReference type="Proteomes" id="UP000549052"/>
    </source>
</evidence>
<proteinExistence type="predicted"/>
<dbReference type="Proteomes" id="UP000549052">
    <property type="component" value="Unassembled WGS sequence"/>
</dbReference>